<evidence type="ECO:0000313" key="3">
    <source>
        <dbReference type="Proteomes" id="UP001199750"/>
    </source>
</evidence>
<proteinExistence type="predicted"/>
<gene>
    <name evidence="2" type="ORF">L0P03_17345</name>
</gene>
<sequence length="73" mass="8322">MKKVSLFAAICFCLWFIADLISVIGYTVTYVESNGIERLLSSLNVIYFVQSVIGMLAVLSGFIFFLTLYRRQK</sequence>
<name>A0AAW5CJV6_9BACT</name>
<dbReference type="Proteomes" id="UP001199750">
    <property type="component" value="Unassembled WGS sequence"/>
</dbReference>
<keyword evidence="1" id="KW-1133">Transmembrane helix</keyword>
<evidence type="ECO:0000256" key="1">
    <source>
        <dbReference type="SAM" id="Phobius"/>
    </source>
</evidence>
<dbReference type="RefSeq" id="WP_217774266.1">
    <property type="nucleotide sequence ID" value="NZ_BAABYK010000001.1"/>
</dbReference>
<comment type="caution">
    <text evidence="2">The sequence shown here is derived from an EMBL/GenBank/DDBJ whole genome shotgun (WGS) entry which is preliminary data.</text>
</comment>
<organism evidence="2 3">
    <name type="scientific">Odoribacter splanchnicus</name>
    <dbReference type="NCBI Taxonomy" id="28118"/>
    <lineage>
        <taxon>Bacteria</taxon>
        <taxon>Pseudomonadati</taxon>
        <taxon>Bacteroidota</taxon>
        <taxon>Bacteroidia</taxon>
        <taxon>Bacteroidales</taxon>
        <taxon>Odoribacteraceae</taxon>
        <taxon>Odoribacter</taxon>
    </lineage>
</organism>
<accession>A0AAW5CJV6</accession>
<dbReference type="AlphaFoldDB" id="A0AAW5CJV6"/>
<dbReference type="EMBL" id="JAKNDN010000039">
    <property type="protein sequence ID" value="MCG4961592.1"/>
    <property type="molecule type" value="Genomic_DNA"/>
</dbReference>
<protein>
    <submittedName>
        <fullName evidence="2">Uncharacterized protein</fullName>
    </submittedName>
</protein>
<keyword evidence="1" id="KW-0812">Transmembrane</keyword>
<evidence type="ECO:0000313" key="2">
    <source>
        <dbReference type="EMBL" id="MCG4961592.1"/>
    </source>
</evidence>
<reference evidence="2" key="1">
    <citation type="submission" date="2022-01" db="EMBL/GenBank/DDBJ databases">
        <title>Collection of gut derived symbiotic bacterial strains cultured from healthy donors.</title>
        <authorList>
            <person name="Lin H."/>
            <person name="Kohout C."/>
            <person name="Waligurski E."/>
            <person name="Pamer E.G."/>
        </authorList>
    </citation>
    <scope>NUCLEOTIDE SEQUENCE</scope>
    <source>
        <strain evidence="2">DFI.1.149</strain>
    </source>
</reference>
<feature type="transmembrane region" description="Helical" evidence="1">
    <location>
        <begin position="46"/>
        <end position="69"/>
    </location>
</feature>
<keyword evidence="1" id="KW-0472">Membrane</keyword>